<comment type="caution">
    <text evidence="2">The sequence shown here is derived from an EMBL/GenBank/DDBJ whole genome shotgun (WGS) entry which is preliminary data.</text>
</comment>
<protein>
    <submittedName>
        <fullName evidence="2">DUF2244 domain-containing protein</fullName>
    </submittedName>
</protein>
<keyword evidence="1" id="KW-0812">Transmembrane</keyword>
<dbReference type="Pfam" id="PF10003">
    <property type="entry name" value="DUF2244"/>
    <property type="match status" value="1"/>
</dbReference>
<evidence type="ECO:0000256" key="1">
    <source>
        <dbReference type="SAM" id="Phobius"/>
    </source>
</evidence>
<feature type="transmembrane region" description="Helical" evidence="1">
    <location>
        <begin position="55"/>
        <end position="74"/>
    </location>
</feature>
<dbReference type="RefSeq" id="WP_379030051.1">
    <property type="nucleotide sequence ID" value="NZ_JBHRXE010000024.1"/>
</dbReference>
<name>A0ABV7RY68_9RHOB</name>
<sequence>MPWQWHDAAPEQSGAVFRLEIRPHRALPRRGFVWVIGLTAGFLALPLIAVLGTAVLWGLLPFAALAVWGLWAAIRRSYRVPQEVMLLSHDRLELVRSDPGRADRIWRTNPYWVRAVLRANGPVEDYLVLTDGKREVELGAFLAPEERVALRDELTRRLGALRG</sequence>
<accession>A0ABV7RY68</accession>
<keyword evidence="3" id="KW-1185">Reference proteome</keyword>
<organism evidence="2 3">
    <name type="scientific">Paracoccus simplex</name>
    <dbReference type="NCBI Taxonomy" id="2086346"/>
    <lineage>
        <taxon>Bacteria</taxon>
        <taxon>Pseudomonadati</taxon>
        <taxon>Pseudomonadota</taxon>
        <taxon>Alphaproteobacteria</taxon>
        <taxon>Rhodobacterales</taxon>
        <taxon>Paracoccaceae</taxon>
        <taxon>Paracoccus</taxon>
    </lineage>
</organism>
<keyword evidence="1" id="KW-1133">Transmembrane helix</keyword>
<evidence type="ECO:0000313" key="2">
    <source>
        <dbReference type="EMBL" id="MFC3569818.1"/>
    </source>
</evidence>
<dbReference type="EMBL" id="JBHRXE010000024">
    <property type="protein sequence ID" value="MFC3569818.1"/>
    <property type="molecule type" value="Genomic_DNA"/>
</dbReference>
<evidence type="ECO:0000313" key="3">
    <source>
        <dbReference type="Proteomes" id="UP001595596"/>
    </source>
</evidence>
<feature type="transmembrane region" description="Helical" evidence="1">
    <location>
        <begin position="31"/>
        <end position="49"/>
    </location>
</feature>
<reference evidence="3" key="1">
    <citation type="journal article" date="2019" name="Int. J. Syst. Evol. Microbiol.">
        <title>The Global Catalogue of Microorganisms (GCM) 10K type strain sequencing project: providing services to taxonomists for standard genome sequencing and annotation.</title>
        <authorList>
            <consortium name="The Broad Institute Genomics Platform"/>
            <consortium name="The Broad Institute Genome Sequencing Center for Infectious Disease"/>
            <person name="Wu L."/>
            <person name="Ma J."/>
        </authorList>
    </citation>
    <scope>NUCLEOTIDE SEQUENCE [LARGE SCALE GENOMIC DNA]</scope>
    <source>
        <strain evidence="3">VKM B-3226</strain>
    </source>
</reference>
<proteinExistence type="predicted"/>
<keyword evidence="1" id="KW-0472">Membrane</keyword>
<dbReference type="Proteomes" id="UP001595596">
    <property type="component" value="Unassembled WGS sequence"/>
</dbReference>
<gene>
    <name evidence="2" type="ORF">ACFOMP_10180</name>
</gene>
<dbReference type="InterPro" id="IPR019253">
    <property type="entry name" value="DUF2244_TM"/>
</dbReference>